<gene>
    <name evidence="1" type="ORF">C7459_11024</name>
</gene>
<name>A0A316D8U8_9BACL</name>
<organism evidence="1 2">
    <name type="scientific">Tumebacillus permanentifrigoris</name>
    <dbReference type="NCBI Taxonomy" id="378543"/>
    <lineage>
        <taxon>Bacteria</taxon>
        <taxon>Bacillati</taxon>
        <taxon>Bacillota</taxon>
        <taxon>Bacilli</taxon>
        <taxon>Bacillales</taxon>
        <taxon>Alicyclobacillaceae</taxon>
        <taxon>Tumebacillus</taxon>
    </lineage>
</organism>
<dbReference type="EMBL" id="QGGL01000010">
    <property type="protein sequence ID" value="PWK11495.1"/>
    <property type="molecule type" value="Genomic_DNA"/>
</dbReference>
<evidence type="ECO:0000313" key="2">
    <source>
        <dbReference type="Proteomes" id="UP000245634"/>
    </source>
</evidence>
<accession>A0A316D8U8</accession>
<dbReference type="AlphaFoldDB" id="A0A316D8U8"/>
<evidence type="ECO:0000313" key="1">
    <source>
        <dbReference type="EMBL" id="PWK11495.1"/>
    </source>
</evidence>
<sequence length="232" mass="26739">MSLEQQIHLTYHVCYSSYLREQIRQGKTDAFPYPITEVELGLLEQTNLDRLEMIGDNHTLQMVKKWRDRLFPLTISQLLTTRSLQELVDDYLAYSRMTPVGPRMDVDISPARFAQYVLKREGADPILCELFIHELLAAAISGTQKELQYAPVELEYGALQDKVFIKAYTVNVNKGKDLLEQVAGEQPTYMLYLNLGGKALKTPLRETFARNFIDAGHRYEPEELYAMLTQKK</sequence>
<proteinExistence type="predicted"/>
<dbReference type="RefSeq" id="WP_109689635.1">
    <property type="nucleotide sequence ID" value="NZ_QGGL01000010.1"/>
</dbReference>
<keyword evidence="2" id="KW-1185">Reference proteome</keyword>
<dbReference type="Proteomes" id="UP000245634">
    <property type="component" value="Unassembled WGS sequence"/>
</dbReference>
<reference evidence="1 2" key="1">
    <citation type="submission" date="2018-05" db="EMBL/GenBank/DDBJ databases">
        <title>Genomic Encyclopedia of Type Strains, Phase IV (KMG-IV): sequencing the most valuable type-strain genomes for metagenomic binning, comparative biology and taxonomic classification.</title>
        <authorList>
            <person name="Goeker M."/>
        </authorList>
    </citation>
    <scope>NUCLEOTIDE SEQUENCE [LARGE SCALE GENOMIC DNA]</scope>
    <source>
        <strain evidence="1 2">DSM 18773</strain>
    </source>
</reference>
<comment type="caution">
    <text evidence="1">The sequence shown here is derived from an EMBL/GenBank/DDBJ whole genome shotgun (WGS) entry which is preliminary data.</text>
</comment>
<protein>
    <submittedName>
        <fullName evidence="1">Uncharacterized protein</fullName>
    </submittedName>
</protein>